<keyword evidence="2" id="KW-1133">Transmembrane helix</keyword>
<feature type="transmembrane region" description="Helical" evidence="2">
    <location>
        <begin position="83"/>
        <end position="102"/>
    </location>
</feature>
<reference evidence="4" key="1">
    <citation type="journal article" date="2019" name="Int. J. Syst. Evol. Microbiol.">
        <title>The Global Catalogue of Microorganisms (GCM) 10K type strain sequencing project: providing services to taxonomists for standard genome sequencing and annotation.</title>
        <authorList>
            <consortium name="The Broad Institute Genomics Platform"/>
            <consortium name="The Broad Institute Genome Sequencing Center for Infectious Disease"/>
            <person name="Wu L."/>
            <person name="Ma J."/>
        </authorList>
    </citation>
    <scope>NUCLEOTIDE SEQUENCE [LARGE SCALE GENOMIC DNA]</scope>
    <source>
        <strain evidence="4">JCM 3367</strain>
    </source>
</reference>
<keyword evidence="4" id="KW-1185">Reference proteome</keyword>
<dbReference type="Proteomes" id="UP001499978">
    <property type="component" value="Unassembled WGS sequence"/>
</dbReference>
<dbReference type="EMBL" id="BAAARY010000009">
    <property type="protein sequence ID" value="GAA2524265.1"/>
    <property type="molecule type" value="Genomic_DNA"/>
</dbReference>
<feature type="region of interest" description="Disordered" evidence="1">
    <location>
        <begin position="141"/>
        <end position="170"/>
    </location>
</feature>
<proteinExistence type="predicted"/>
<evidence type="ECO:0000256" key="1">
    <source>
        <dbReference type="SAM" id="MobiDB-lite"/>
    </source>
</evidence>
<feature type="transmembrane region" description="Helical" evidence="2">
    <location>
        <begin position="51"/>
        <end position="71"/>
    </location>
</feature>
<dbReference type="RefSeq" id="WP_344172182.1">
    <property type="nucleotide sequence ID" value="NZ_BAAARY010000009.1"/>
</dbReference>
<gene>
    <name evidence="3" type="ORF">GCM10010201_23490</name>
</gene>
<name>A0ABP6AV11_9ACTN</name>
<accession>A0ABP6AV11</accession>
<keyword evidence="2" id="KW-0472">Membrane</keyword>
<sequence length="170" mass="18108">MSARPVHHLVAAKLMRTLVGLGGAYLLGYGIIGIAVCWGDPFDSRADVQAMGLRVNLGLAVAATVLGLAVLASVIRGPVDYRLRLILGGVLIVVTVAMLAVMQTPLNVLAFDITTAVMTSLVGLALLTSAMYDRDEAQTNQRSVGQFRGHQSRFPAAKMQPRPGQDHRFA</sequence>
<evidence type="ECO:0000256" key="2">
    <source>
        <dbReference type="SAM" id="Phobius"/>
    </source>
</evidence>
<feature type="transmembrane region" description="Helical" evidence="2">
    <location>
        <begin position="18"/>
        <end position="39"/>
    </location>
</feature>
<organism evidence="3 4">
    <name type="scientific">Pilimelia columellifera subsp. columellifera</name>
    <dbReference type="NCBI Taxonomy" id="706583"/>
    <lineage>
        <taxon>Bacteria</taxon>
        <taxon>Bacillati</taxon>
        <taxon>Actinomycetota</taxon>
        <taxon>Actinomycetes</taxon>
        <taxon>Micromonosporales</taxon>
        <taxon>Micromonosporaceae</taxon>
        <taxon>Pilimelia</taxon>
    </lineage>
</organism>
<comment type="caution">
    <text evidence="3">The sequence shown here is derived from an EMBL/GenBank/DDBJ whole genome shotgun (WGS) entry which is preliminary data.</text>
</comment>
<evidence type="ECO:0000313" key="3">
    <source>
        <dbReference type="EMBL" id="GAA2524265.1"/>
    </source>
</evidence>
<evidence type="ECO:0008006" key="5">
    <source>
        <dbReference type="Google" id="ProtNLM"/>
    </source>
</evidence>
<protein>
    <recommendedName>
        <fullName evidence="5">DUF4383 domain-containing protein</fullName>
    </recommendedName>
</protein>
<keyword evidence="2" id="KW-0812">Transmembrane</keyword>
<feature type="transmembrane region" description="Helical" evidence="2">
    <location>
        <begin position="108"/>
        <end position="132"/>
    </location>
</feature>
<evidence type="ECO:0000313" key="4">
    <source>
        <dbReference type="Proteomes" id="UP001499978"/>
    </source>
</evidence>